<dbReference type="SUPFAM" id="SSF53955">
    <property type="entry name" value="Lysozyme-like"/>
    <property type="match status" value="1"/>
</dbReference>
<reference evidence="2 3" key="1">
    <citation type="submission" date="2011-09" db="EMBL/GenBank/DDBJ databases">
        <authorList>
            <consortium name="US DOE Joint Genome Institute (JGI-PGF)"/>
            <person name="Lucas S."/>
            <person name="Han J."/>
            <person name="Lapidus A."/>
            <person name="Cheng J.-F."/>
            <person name="Goodwin L."/>
            <person name="Pitluck S."/>
            <person name="Peters L."/>
            <person name="Land M.L."/>
            <person name="Hauser L."/>
            <person name="Orellana R."/>
            <person name="Lovley D."/>
            <person name="Woyke T.J."/>
        </authorList>
    </citation>
    <scope>NUCLEOTIDE SEQUENCE [LARGE SCALE GENOMIC DNA]</scope>
    <source>
        <strain evidence="2 3">2ac9</strain>
    </source>
</reference>
<dbReference type="RefSeq" id="WP_004071082.1">
    <property type="nucleotide sequence ID" value="NZ_CM001488.1"/>
</dbReference>
<dbReference type="AlphaFoldDB" id="I5AZ06"/>
<evidence type="ECO:0000313" key="2">
    <source>
        <dbReference type="EMBL" id="EIM62469.1"/>
    </source>
</evidence>
<dbReference type="Proteomes" id="UP000005778">
    <property type="component" value="Chromosome"/>
</dbReference>
<dbReference type="STRING" id="879212.DespoDRAFT_00448"/>
<dbReference type="eggNOG" id="COG2951">
    <property type="taxonomic scope" value="Bacteria"/>
</dbReference>
<dbReference type="PANTHER" id="PTHR30163">
    <property type="entry name" value="MEMBRANE-BOUND LYTIC MUREIN TRANSGLYCOSYLASE B"/>
    <property type="match status" value="1"/>
</dbReference>
<proteinExistence type="predicted"/>
<dbReference type="EMBL" id="CM001488">
    <property type="protein sequence ID" value="EIM62469.1"/>
    <property type="molecule type" value="Genomic_DNA"/>
</dbReference>
<dbReference type="InterPro" id="IPR023346">
    <property type="entry name" value="Lysozyme-like_dom_sf"/>
</dbReference>
<accession>I5AZ06</accession>
<dbReference type="Gene3D" id="1.10.530.10">
    <property type="match status" value="1"/>
</dbReference>
<organism evidence="2 3">
    <name type="scientific">Desulfobacter postgatei 2ac9</name>
    <dbReference type="NCBI Taxonomy" id="879212"/>
    <lineage>
        <taxon>Bacteria</taxon>
        <taxon>Pseudomonadati</taxon>
        <taxon>Thermodesulfobacteriota</taxon>
        <taxon>Desulfobacteria</taxon>
        <taxon>Desulfobacterales</taxon>
        <taxon>Desulfobacteraceae</taxon>
        <taxon>Desulfobacter</taxon>
    </lineage>
</organism>
<dbReference type="GO" id="GO:0009253">
    <property type="term" value="P:peptidoglycan catabolic process"/>
    <property type="evidence" value="ECO:0007669"/>
    <property type="project" value="TreeGrafter"/>
</dbReference>
<dbReference type="Pfam" id="PF13406">
    <property type="entry name" value="SLT_2"/>
    <property type="match status" value="1"/>
</dbReference>
<evidence type="ECO:0000313" key="3">
    <source>
        <dbReference type="Proteomes" id="UP000005778"/>
    </source>
</evidence>
<name>I5AZ06_9BACT</name>
<dbReference type="InterPro" id="IPR043426">
    <property type="entry name" value="MltB-like"/>
</dbReference>
<feature type="domain" description="Transglycosylase SLT" evidence="1">
    <location>
        <begin position="45"/>
        <end position="270"/>
    </location>
</feature>
<sequence length="298" mass="33465">MKNSDPSPKLILKVIVALIICFSVNFCYARQADVADSAGDANEFEFLTQRLVQDGFDQEKTKALFGNKTVCFDPGGVSLFFIHSESSLNYDQFSSPKSIADAQMYMETHKEILNKAQEEFTVDKTIITAILLVETRLGTYLGNRAVLNTLATMAALADKALAERVWRAISNNKRPERSTFNKKVDQKSRWGYEELKALISYANREGIDPVAIKGSYAGAMGIPQFMPSNALSLAKDGNTDGRVDLFDHEDAIFSVANYLKHHGWKSGLTRQRQHQVLFQYNHSNYYVDALLKISDKLK</sequence>
<gene>
    <name evidence="2" type="ORF">DespoDRAFT_00448</name>
</gene>
<evidence type="ECO:0000259" key="1">
    <source>
        <dbReference type="Pfam" id="PF13406"/>
    </source>
</evidence>
<dbReference type="Gene3D" id="1.10.8.350">
    <property type="entry name" value="Bacterial muramidase"/>
    <property type="match status" value="1"/>
</dbReference>
<dbReference type="PANTHER" id="PTHR30163:SF9">
    <property type="entry name" value="MEMBRANE-BOUND LYTIC MUREIN TRANSGLYCOSYLASE B"/>
    <property type="match status" value="1"/>
</dbReference>
<reference evidence="2 3" key="2">
    <citation type="submission" date="2012-02" db="EMBL/GenBank/DDBJ databases">
        <title>Improved High-Quality Draft sequence of Desulfobacter postgatei 2ac9.</title>
        <authorList>
            <consortium name="US DOE Joint Genome Institute"/>
            <person name="Lucas S."/>
            <person name="Han J."/>
            <person name="Lapidus A."/>
            <person name="Cheng J.-F."/>
            <person name="Goodwin L."/>
            <person name="Pitluck S."/>
            <person name="Peters L."/>
            <person name="Ovchinnikova G."/>
            <person name="Held B."/>
            <person name="Detter J.C."/>
            <person name="Han C."/>
            <person name="Tapia R."/>
            <person name="Land M."/>
            <person name="Hauser L."/>
            <person name="Kyrpides N."/>
            <person name="Ivanova N."/>
            <person name="Pagani I."/>
            <person name="Orellana R."/>
            <person name="Lovley D."/>
            <person name="Woyke T."/>
        </authorList>
    </citation>
    <scope>NUCLEOTIDE SEQUENCE [LARGE SCALE GENOMIC DNA]</scope>
    <source>
        <strain evidence="2 3">2ac9</strain>
    </source>
</reference>
<dbReference type="InterPro" id="IPR031304">
    <property type="entry name" value="SLT_2"/>
</dbReference>
<dbReference type="OrthoDB" id="9772911at2"/>
<dbReference type="HOGENOM" id="CLU_035402_2_1_7"/>
<dbReference type="CDD" id="cd13399">
    <property type="entry name" value="Slt35-like"/>
    <property type="match status" value="1"/>
</dbReference>
<dbReference type="GO" id="GO:0008933">
    <property type="term" value="F:peptidoglycan lytic transglycosylase activity"/>
    <property type="evidence" value="ECO:0007669"/>
    <property type="project" value="TreeGrafter"/>
</dbReference>
<keyword evidence="3" id="KW-1185">Reference proteome</keyword>
<protein>
    <submittedName>
        <fullName evidence="2">Membrane-bound lytic murein transglycosylase B</fullName>
    </submittedName>
</protein>